<comment type="caution">
    <text evidence="1">The sequence shown here is derived from an EMBL/GenBank/DDBJ whole genome shotgun (WGS) entry which is preliminary data.</text>
</comment>
<evidence type="ECO:0000313" key="1">
    <source>
        <dbReference type="EMBL" id="KAL3273703.1"/>
    </source>
</evidence>
<dbReference type="Proteomes" id="UP001516400">
    <property type="component" value="Unassembled WGS sequence"/>
</dbReference>
<proteinExistence type="predicted"/>
<dbReference type="EMBL" id="JABFTP020000062">
    <property type="protein sequence ID" value="KAL3273703.1"/>
    <property type="molecule type" value="Genomic_DNA"/>
</dbReference>
<organism evidence="1 2">
    <name type="scientific">Cryptolaemus montrouzieri</name>
    <dbReference type="NCBI Taxonomy" id="559131"/>
    <lineage>
        <taxon>Eukaryota</taxon>
        <taxon>Metazoa</taxon>
        <taxon>Ecdysozoa</taxon>
        <taxon>Arthropoda</taxon>
        <taxon>Hexapoda</taxon>
        <taxon>Insecta</taxon>
        <taxon>Pterygota</taxon>
        <taxon>Neoptera</taxon>
        <taxon>Endopterygota</taxon>
        <taxon>Coleoptera</taxon>
        <taxon>Polyphaga</taxon>
        <taxon>Cucujiformia</taxon>
        <taxon>Coccinelloidea</taxon>
        <taxon>Coccinellidae</taxon>
        <taxon>Scymninae</taxon>
        <taxon>Scymnini</taxon>
        <taxon>Cryptolaemus</taxon>
    </lineage>
</organism>
<evidence type="ECO:0000313" key="2">
    <source>
        <dbReference type="Proteomes" id="UP001516400"/>
    </source>
</evidence>
<dbReference type="AlphaFoldDB" id="A0ABD2N4Q2"/>
<name>A0ABD2N4Q2_9CUCU</name>
<keyword evidence="2" id="KW-1185">Reference proteome</keyword>
<gene>
    <name evidence="1" type="ORF">HHI36_015133</name>
</gene>
<sequence>MGSANSKKPEITIRAIRSSTEDIRSSLRRKQVPLQNKEELHQTLINNSKQLNTLRSKGPKKKQLEIDQIQKLVRDVNEELLEYNDDQLDKGADESHSFIHVNPARIKSQKITPKVSKGRSNSRGIFPVTKLNEIEHQFSKVKNDVIVGIKNRDNQSLLLQKNKIEMLQTDLELLNITQSSTLFEKKENLERELYRYYQKL</sequence>
<reference evidence="1 2" key="1">
    <citation type="journal article" date="2021" name="BMC Biol.">
        <title>Horizontally acquired antibacterial genes associated with adaptive radiation of ladybird beetles.</title>
        <authorList>
            <person name="Li H.S."/>
            <person name="Tang X.F."/>
            <person name="Huang Y.H."/>
            <person name="Xu Z.Y."/>
            <person name="Chen M.L."/>
            <person name="Du X.Y."/>
            <person name="Qiu B.Y."/>
            <person name="Chen P.T."/>
            <person name="Zhang W."/>
            <person name="Slipinski A."/>
            <person name="Escalona H.E."/>
            <person name="Waterhouse R.M."/>
            <person name="Zwick A."/>
            <person name="Pang H."/>
        </authorList>
    </citation>
    <scope>NUCLEOTIDE SEQUENCE [LARGE SCALE GENOMIC DNA]</scope>
    <source>
        <strain evidence="1">SYSU2018</strain>
    </source>
</reference>
<protein>
    <submittedName>
        <fullName evidence="1">Uncharacterized protein</fullName>
    </submittedName>
</protein>
<accession>A0ABD2N4Q2</accession>